<reference evidence="2" key="1">
    <citation type="submission" date="2019-12" db="EMBL/GenBank/DDBJ databases">
        <title>Comparative genomics gives insights into the taxonomy of the Azoarcus-Aromatoleum group and reveals separate origins of nif in the plant-associated Azoarcus and non-plant-associated Aromatoleum sub-groups.</title>
        <authorList>
            <person name="Lafos M."/>
            <person name="Maluk M."/>
            <person name="Batista M."/>
            <person name="Junghare M."/>
            <person name="Carmona M."/>
            <person name="Faoro H."/>
            <person name="Cruz L.M."/>
            <person name="Battistoni F."/>
            <person name="De Souza E."/>
            <person name="Pedrosa F."/>
            <person name="Chen W.-M."/>
            <person name="Poole P.S."/>
            <person name="Dixon R.A."/>
            <person name="James E.K."/>
        </authorList>
    </citation>
    <scope>NUCLEOTIDE SEQUENCE</scope>
    <source>
        <strain evidence="2">LuFRes1</strain>
    </source>
</reference>
<dbReference type="EMBL" id="WTVG01000097">
    <property type="protein sequence ID" value="NMG26836.1"/>
    <property type="molecule type" value="Genomic_DNA"/>
</dbReference>
<evidence type="ECO:0000313" key="3">
    <source>
        <dbReference type="Proteomes" id="UP000615989"/>
    </source>
</evidence>
<dbReference type="InterPro" id="IPR013096">
    <property type="entry name" value="Cupin_2"/>
</dbReference>
<dbReference type="InterPro" id="IPR052538">
    <property type="entry name" value="Flavonoid_dioxygenase-like"/>
</dbReference>
<dbReference type="Proteomes" id="UP000615989">
    <property type="component" value="Unassembled WGS sequence"/>
</dbReference>
<comment type="caution">
    <text evidence="2">The sequence shown here is derived from an EMBL/GenBank/DDBJ whole genome shotgun (WGS) entry which is preliminary data.</text>
</comment>
<dbReference type="PANTHER" id="PTHR43346">
    <property type="entry name" value="LIGAND BINDING DOMAIN PROTEIN, PUTATIVE (AFU_ORTHOLOGUE AFUA_6G14370)-RELATED"/>
    <property type="match status" value="1"/>
</dbReference>
<organism evidence="2 3">
    <name type="scientific">Aromatoleum anaerobium</name>
    <dbReference type="NCBI Taxonomy" id="182180"/>
    <lineage>
        <taxon>Bacteria</taxon>
        <taxon>Pseudomonadati</taxon>
        <taxon>Pseudomonadota</taxon>
        <taxon>Betaproteobacteria</taxon>
        <taxon>Rhodocyclales</taxon>
        <taxon>Rhodocyclaceae</taxon>
        <taxon>Aromatoleum</taxon>
    </lineage>
</organism>
<dbReference type="InterPro" id="IPR014710">
    <property type="entry name" value="RmlC-like_jellyroll"/>
</dbReference>
<proteinExistence type="predicted"/>
<keyword evidence="3" id="KW-1185">Reference proteome</keyword>
<feature type="domain" description="Cupin type-2" evidence="1">
    <location>
        <begin position="47"/>
        <end position="115"/>
    </location>
</feature>
<name>A0ABX1PTT6_9RHOO</name>
<dbReference type="PANTHER" id="PTHR43346:SF1">
    <property type="entry name" value="QUERCETIN 2,3-DIOXYGENASE-RELATED"/>
    <property type="match status" value="1"/>
</dbReference>
<dbReference type="RefSeq" id="WP_169120300.1">
    <property type="nucleotide sequence ID" value="NZ_WTVG02000001.1"/>
</dbReference>
<sequence length="121" mass="12872">MSSEATRGRLVHAAGQTPVCPALHTLTDARALVNGKTVGASQAELYLVEIHPGGEGLEDSHPGCEHGFFVLSGEGEAYVEGEHFALRPDDSLFIPKGARHSVRPTGGQSLKMIVFMAPHRT</sequence>
<dbReference type="SUPFAM" id="SSF51182">
    <property type="entry name" value="RmlC-like cupins"/>
    <property type="match status" value="1"/>
</dbReference>
<evidence type="ECO:0000313" key="2">
    <source>
        <dbReference type="EMBL" id="NMG26836.1"/>
    </source>
</evidence>
<evidence type="ECO:0000259" key="1">
    <source>
        <dbReference type="Pfam" id="PF07883"/>
    </source>
</evidence>
<dbReference type="Gene3D" id="2.60.120.10">
    <property type="entry name" value="Jelly Rolls"/>
    <property type="match status" value="1"/>
</dbReference>
<accession>A0ABX1PTT6</accession>
<dbReference type="InterPro" id="IPR011051">
    <property type="entry name" value="RmlC_Cupin_sf"/>
</dbReference>
<dbReference type="Pfam" id="PF07883">
    <property type="entry name" value="Cupin_2"/>
    <property type="match status" value="1"/>
</dbReference>
<protein>
    <submittedName>
        <fullName evidence="2">Cupin domain-containing protein</fullName>
    </submittedName>
</protein>
<gene>
    <name evidence="2" type="ORF">GO606_19455</name>
</gene>